<dbReference type="Proteomes" id="UP001175227">
    <property type="component" value="Unassembled WGS sequence"/>
</dbReference>
<protein>
    <submittedName>
        <fullName evidence="1">Uncharacterized protein</fullName>
    </submittedName>
</protein>
<dbReference type="AlphaFoldDB" id="A0AA39NVQ1"/>
<evidence type="ECO:0000313" key="1">
    <source>
        <dbReference type="EMBL" id="KAK0472747.1"/>
    </source>
</evidence>
<sequence length="238" mass="26343">MAENIRDDVVLAVALSIWPQLEEEEGGFALPPPQPNASRIHRLRIPSPQAVPLLPPWSEITVDGSLTKNIVLESVRVLISRLVATTEDTRGGSERWRHPPGEESGGVKIFIIKRYSVRDGDDDACSYSLEAMTNGLEIQCIVWWQGDEGIWVVGSSRKGSEYRRLARIRTHTESDHTSADTPLRPLHPTAKYLPYALPTILAGRPSPALLGIMLPRARSPGYSTDATDEARRSRFGTT</sequence>
<evidence type="ECO:0000313" key="2">
    <source>
        <dbReference type="Proteomes" id="UP001175227"/>
    </source>
</evidence>
<comment type="caution">
    <text evidence="1">The sequence shown here is derived from an EMBL/GenBank/DDBJ whole genome shotgun (WGS) entry which is preliminary data.</text>
</comment>
<gene>
    <name evidence="1" type="ORF">IW261DRAFT_1570591</name>
</gene>
<keyword evidence="2" id="KW-1185">Reference proteome</keyword>
<organism evidence="1 2">
    <name type="scientific">Armillaria novae-zelandiae</name>
    <dbReference type="NCBI Taxonomy" id="153914"/>
    <lineage>
        <taxon>Eukaryota</taxon>
        <taxon>Fungi</taxon>
        <taxon>Dikarya</taxon>
        <taxon>Basidiomycota</taxon>
        <taxon>Agaricomycotina</taxon>
        <taxon>Agaricomycetes</taxon>
        <taxon>Agaricomycetidae</taxon>
        <taxon>Agaricales</taxon>
        <taxon>Marasmiineae</taxon>
        <taxon>Physalacriaceae</taxon>
        <taxon>Armillaria</taxon>
    </lineage>
</organism>
<dbReference type="EMBL" id="JAUEPR010000038">
    <property type="protein sequence ID" value="KAK0472747.1"/>
    <property type="molecule type" value="Genomic_DNA"/>
</dbReference>
<name>A0AA39NVQ1_9AGAR</name>
<proteinExistence type="predicted"/>
<accession>A0AA39NVQ1</accession>
<reference evidence="1" key="1">
    <citation type="submission" date="2023-06" db="EMBL/GenBank/DDBJ databases">
        <authorList>
            <consortium name="Lawrence Berkeley National Laboratory"/>
            <person name="Ahrendt S."/>
            <person name="Sahu N."/>
            <person name="Indic B."/>
            <person name="Wong-Bajracharya J."/>
            <person name="Merenyi Z."/>
            <person name="Ke H.-M."/>
            <person name="Monk M."/>
            <person name="Kocsube S."/>
            <person name="Drula E."/>
            <person name="Lipzen A."/>
            <person name="Balint B."/>
            <person name="Henrissat B."/>
            <person name="Andreopoulos B."/>
            <person name="Martin F.M."/>
            <person name="Harder C.B."/>
            <person name="Rigling D."/>
            <person name="Ford K.L."/>
            <person name="Foster G.D."/>
            <person name="Pangilinan J."/>
            <person name="Papanicolaou A."/>
            <person name="Barry K."/>
            <person name="LaButti K."/>
            <person name="Viragh M."/>
            <person name="Koriabine M."/>
            <person name="Yan M."/>
            <person name="Riley R."/>
            <person name="Champramary S."/>
            <person name="Plett K.L."/>
            <person name="Tsai I.J."/>
            <person name="Slot J."/>
            <person name="Sipos G."/>
            <person name="Plett J."/>
            <person name="Nagy L.G."/>
            <person name="Grigoriev I.V."/>
        </authorList>
    </citation>
    <scope>NUCLEOTIDE SEQUENCE</scope>
    <source>
        <strain evidence="1">ICMP 16352</strain>
    </source>
</reference>